<dbReference type="Pfam" id="PF17874">
    <property type="entry name" value="TPR_MalT"/>
    <property type="match status" value="1"/>
</dbReference>
<comment type="caution">
    <text evidence="2">The sequence shown here is derived from an EMBL/GenBank/DDBJ whole genome shotgun (WGS) entry which is preliminary data.</text>
</comment>
<dbReference type="PANTHER" id="PTHR47691:SF3">
    <property type="entry name" value="HTH-TYPE TRANSCRIPTIONAL REGULATOR RV0890C-RELATED"/>
    <property type="match status" value="1"/>
</dbReference>
<dbReference type="SMART" id="SM00530">
    <property type="entry name" value="HTH_XRE"/>
    <property type="match status" value="1"/>
</dbReference>
<dbReference type="SMART" id="SM00028">
    <property type="entry name" value="TPR"/>
    <property type="match status" value="8"/>
</dbReference>
<dbReference type="InterPro" id="IPR002182">
    <property type="entry name" value="NB-ARC"/>
</dbReference>
<dbReference type="PROSITE" id="PS50943">
    <property type="entry name" value="HTH_CROC1"/>
    <property type="match status" value="1"/>
</dbReference>
<dbReference type="RefSeq" id="WP_201374207.1">
    <property type="nucleotide sequence ID" value="NZ_BNJG01000002.1"/>
</dbReference>
<dbReference type="Pfam" id="PF00931">
    <property type="entry name" value="NB-ARC"/>
    <property type="match status" value="1"/>
</dbReference>
<dbReference type="Gene3D" id="1.25.40.10">
    <property type="entry name" value="Tetratricopeptide repeat domain"/>
    <property type="match status" value="3"/>
</dbReference>
<dbReference type="Gene3D" id="1.10.260.40">
    <property type="entry name" value="lambda repressor-like DNA-binding domains"/>
    <property type="match status" value="1"/>
</dbReference>
<evidence type="ECO:0000313" key="3">
    <source>
        <dbReference type="Proteomes" id="UP000654345"/>
    </source>
</evidence>
<dbReference type="Proteomes" id="UP000654345">
    <property type="component" value="Unassembled WGS sequence"/>
</dbReference>
<dbReference type="InterPro" id="IPR010982">
    <property type="entry name" value="Lambda_DNA-bd_dom_sf"/>
</dbReference>
<dbReference type="InterPro" id="IPR041617">
    <property type="entry name" value="TPR_MalT"/>
</dbReference>
<dbReference type="CDD" id="cd00093">
    <property type="entry name" value="HTH_XRE"/>
    <property type="match status" value="1"/>
</dbReference>
<dbReference type="SUPFAM" id="SSF47413">
    <property type="entry name" value="lambda repressor-like DNA-binding domains"/>
    <property type="match status" value="1"/>
</dbReference>
<dbReference type="EMBL" id="BNJG01000002">
    <property type="protein sequence ID" value="GHO57925.1"/>
    <property type="molecule type" value="Genomic_DNA"/>
</dbReference>
<dbReference type="PANTHER" id="PTHR47691">
    <property type="entry name" value="REGULATOR-RELATED"/>
    <property type="match status" value="1"/>
</dbReference>
<keyword evidence="3" id="KW-1185">Reference proteome</keyword>
<feature type="domain" description="HTH cro/C1-type" evidence="1">
    <location>
        <begin position="15"/>
        <end position="70"/>
    </location>
</feature>
<sequence>MPVRKAAQSYPNFLLRRARQEQGWSQQEVADRIGAPHAFMISRWENGTAQPGPAYRQSLCELFDKSLKELGFSKESAESVIVQPQFPIYDSLLPFRLSTAQDIVGRDQLLADFAQRLLHQEERQLFALYGLPGVGKTTLLIELANNPEIRDYFKDGILWAALGPQANIMTALSRWGTLFGLGDSGNKSPHSYDEWLYALRSAIGTRRMLFIIDDVWSLEEALKCKVGGPYCSYLLTTRIPEIALYFAGDQAQQISELSLDDGVKLITQIAPALIELSPDAPRMLVESVGGLPLALILIGNYLLLQTRHFQSRRTQSALLQLQEAEKRLQLALPMIRYEQNTHQHSNVSYNLQTIIHMSEERLDERSRRALSALAVFPPKPDTFSEEAALAVAAVDADVLDYLMDQGMIEIGQRGRYQMHQVISDYKRLQGRNSEAEMRMLSYMIKFAEQSSTNYHLLEQDLHLITKAVQLAFEYKQHDLVIRGALACSKFLYDRGLQPVSETLLHQALLSSELSKDMPRRAEILRDLTNISKVAGRYEQAEKLALECLTLLRSQKHAGALLSEILAHLGHIILLQGKYADARLYLLEGLSYARQNRLPKQLSRLLGLLGLIAECQGDMPQAEQYWREGLKIATRAGEPESLTYICGVYGATLCEYERYAEAEEYLHKGLTLAQQMGSRPEICHFLLDLGDLALKRGEHQQAETYLQQSLGLARSMCLHPALSAILLKLGECAIEREEDETAMDYLQEGLDFAQQKGNRYFVSGISSAMGKIYLKRRDPQKAEDTFLAALACAPEENVFHIAKARYGLARVHLLRNEKVQALQEGEKSLQIFEKIRSPLADEVRQWLDCLTPVSRR</sequence>
<dbReference type="SUPFAM" id="SSF52540">
    <property type="entry name" value="P-loop containing nucleoside triphosphate hydrolases"/>
    <property type="match status" value="1"/>
</dbReference>
<dbReference type="PRINTS" id="PR00364">
    <property type="entry name" value="DISEASERSIST"/>
</dbReference>
<dbReference type="InterPro" id="IPR011990">
    <property type="entry name" value="TPR-like_helical_dom_sf"/>
</dbReference>
<gene>
    <name evidence="2" type="ORF">KSB_64000</name>
</gene>
<organism evidence="2 3">
    <name type="scientific">Ktedonobacter robiniae</name>
    <dbReference type="NCBI Taxonomy" id="2778365"/>
    <lineage>
        <taxon>Bacteria</taxon>
        <taxon>Bacillati</taxon>
        <taxon>Chloroflexota</taxon>
        <taxon>Ktedonobacteria</taxon>
        <taxon>Ktedonobacterales</taxon>
        <taxon>Ktedonobacteraceae</taxon>
        <taxon>Ktedonobacter</taxon>
    </lineage>
</organism>
<name>A0ABQ3V076_9CHLR</name>
<dbReference type="SUPFAM" id="SSF48452">
    <property type="entry name" value="TPR-like"/>
    <property type="match status" value="2"/>
</dbReference>
<dbReference type="InterPro" id="IPR001387">
    <property type="entry name" value="Cro/C1-type_HTH"/>
</dbReference>
<evidence type="ECO:0000313" key="2">
    <source>
        <dbReference type="EMBL" id="GHO57925.1"/>
    </source>
</evidence>
<dbReference type="InterPro" id="IPR027417">
    <property type="entry name" value="P-loop_NTPase"/>
</dbReference>
<proteinExistence type="predicted"/>
<accession>A0ABQ3V076</accession>
<evidence type="ECO:0000259" key="1">
    <source>
        <dbReference type="PROSITE" id="PS50943"/>
    </source>
</evidence>
<reference evidence="2 3" key="1">
    <citation type="journal article" date="2021" name="Int. J. Syst. Evol. Microbiol.">
        <title>Reticulibacter mediterranei gen. nov., sp. nov., within the new family Reticulibacteraceae fam. nov., and Ktedonospora formicarum gen. nov., sp. nov., Ktedonobacter robiniae sp. nov., Dictyobacter formicarum sp. nov. and Dictyobacter arantiisoli sp. nov., belonging to the class Ktedonobacteria.</title>
        <authorList>
            <person name="Yabe S."/>
            <person name="Zheng Y."/>
            <person name="Wang C.M."/>
            <person name="Sakai Y."/>
            <person name="Abe K."/>
            <person name="Yokota A."/>
            <person name="Donadio S."/>
            <person name="Cavaletti L."/>
            <person name="Monciardini P."/>
        </authorList>
    </citation>
    <scope>NUCLEOTIDE SEQUENCE [LARGE SCALE GENOMIC DNA]</scope>
    <source>
        <strain evidence="2 3">SOSP1-30</strain>
    </source>
</reference>
<dbReference type="InterPro" id="IPR019734">
    <property type="entry name" value="TPR_rpt"/>
</dbReference>
<dbReference type="Pfam" id="PF01381">
    <property type="entry name" value="HTH_3"/>
    <property type="match status" value="1"/>
</dbReference>
<protein>
    <recommendedName>
        <fullName evidence="1">HTH cro/C1-type domain-containing protein</fullName>
    </recommendedName>
</protein>
<dbReference type="Gene3D" id="3.40.50.300">
    <property type="entry name" value="P-loop containing nucleotide triphosphate hydrolases"/>
    <property type="match status" value="1"/>
</dbReference>